<reference evidence="1 2" key="1">
    <citation type="submission" date="2021-06" db="EMBL/GenBank/DDBJ databases">
        <authorList>
            <person name="Palmer J.M."/>
        </authorList>
    </citation>
    <scope>NUCLEOTIDE SEQUENCE [LARGE SCALE GENOMIC DNA]</scope>
    <source>
        <strain evidence="1 2">XR_2019</strain>
        <tissue evidence="1">Muscle</tissue>
    </source>
</reference>
<proteinExistence type="predicted"/>
<name>A0ABV0VXV6_9TELE</name>
<accession>A0ABV0VXV6</accession>
<sequence>MTEYCVVSTSWGILLLQWLTGVMLFKSYDSNCIHSFDLFSLTPHEKSSITNLGVKMDPGLKRDSRFNAVVKSSFFQLRQLSKVKLILSRRQLETLIIYHLMSG</sequence>
<keyword evidence="2" id="KW-1185">Reference proteome</keyword>
<protein>
    <submittedName>
        <fullName evidence="1">Uncharacterized protein</fullName>
    </submittedName>
</protein>
<dbReference type="Proteomes" id="UP001444071">
    <property type="component" value="Unassembled WGS sequence"/>
</dbReference>
<dbReference type="EMBL" id="JAHRIM010012441">
    <property type="protein sequence ID" value="MEQ2261231.1"/>
    <property type="molecule type" value="Genomic_DNA"/>
</dbReference>
<evidence type="ECO:0000313" key="1">
    <source>
        <dbReference type="EMBL" id="MEQ2261231.1"/>
    </source>
</evidence>
<organism evidence="1 2">
    <name type="scientific">Xenotaenia resolanae</name>
    <dbReference type="NCBI Taxonomy" id="208358"/>
    <lineage>
        <taxon>Eukaryota</taxon>
        <taxon>Metazoa</taxon>
        <taxon>Chordata</taxon>
        <taxon>Craniata</taxon>
        <taxon>Vertebrata</taxon>
        <taxon>Euteleostomi</taxon>
        <taxon>Actinopterygii</taxon>
        <taxon>Neopterygii</taxon>
        <taxon>Teleostei</taxon>
        <taxon>Neoteleostei</taxon>
        <taxon>Acanthomorphata</taxon>
        <taxon>Ovalentaria</taxon>
        <taxon>Atherinomorphae</taxon>
        <taxon>Cyprinodontiformes</taxon>
        <taxon>Goodeidae</taxon>
        <taxon>Xenotaenia</taxon>
    </lineage>
</organism>
<gene>
    <name evidence="1" type="ORF">XENORESO_007458</name>
</gene>
<evidence type="ECO:0000313" key="2">
    <source>
        <dbReference type="Proteomes" id="UP001444071"/>
    </source>
</evidence>
<comment type="caution">
    <text evidence="1">The sequence shown here is derived from an EMBL/GenBank/DDBJ whole genome shotgun (WGS) entry which is preliminary data.</text>
</comment>